<proteinExistence type="predicted"/>
<reference evidence="7" key="1">
    <citation type="submission" date="2020-09" db="EMBL/GenBank/DDBJ databases">
        <authorList>
            <person name="Kikuchi T."/>
        </authorList>
    </citation>
    <scope>NUCLEOTIDE SEQUENCE</scope>
    <source>
        <strain evidence="7">Ka4C1</strain>
    </source>
</reference>
<evidence type="ECO:0000256" key="4">
    <source>
        <dbReference type="ARBA" id="ARBA00023136"/>
    </source>
</evidence>
<dbReference type="Proteomes" id="UP000659654">
    <property type="component" value="Unassembled WGS sequence"/>
</dbReference>
<organism evidence="7 8">
    <name type="scientific">Bursaphelenchus xylophilus</name>
    <name type="common">Pinewood nematode worm</name>
    <name type="synonym">Aphelenchoides xylophilus</name>
    <dbReference type="NCBI Taxonomy" id="6326"/>
    <lineage>
        <taxon>Eukaryota</taxon>
        <taxon>Metazoa</taxon>
        <taxon>Ecdysozoa</taxon>
        <taxon>Nematoda</taxon>
        <taxon>Chromadorea</taxon>
        <taxon>Rhabditida</taxon>
        <taxon>Tylenchina</taxon>
        <taxon>Tylenchomorpha</taxon>
        <taxon>Aphelenchoidea</taxon>
        <taxon>Aphelenchoididae</taxon>
        <taxon>Bursaphelenchus</taxon>
    </lineage>
</organism>
<evidence type="ECO:0000256" key="2">
    <source>
        <dbReference type="ARBA" id="ARBA00022692"/>
    </source>
</evidence>
<evidence type="ECO:0000256" key="6">
    <source>
        <dbReference type="SAM" id="Phobius"/>
    </source>
</evidence>
<evidence type="ECO:0000313" key="7">
    <source>
        <dbReference type="EMBL" id="CAD5233348.1"/>
    </source>
</evidence>
<keyword evidence="8" id="KW-1185">Reference proteome</keyword>
<keyword evidence="4 6" id="KW-0472">Membrane</keyword>
<dbReference type="EMBL" id="CAJFDI010000006">
    <property type="protein sequence ID" value="CAD5233348.1"/>
    <property type="molecule type" value="Genomic_DNA"/>
</dbReference>
<evidence type="ECO:0000256" key="3">
    <source>
        <dbReference type="ARBA" id="ARBA00022989"/>
    </source>
</evidence>
<protein>
    <submittedName>
        <fullName evidence="7">(pine wood nematode) hypothetical protein</fullName>
    </submittedName>
</protein>
<comment type="caution">
    <text evidence="7">The sequence shown here is derived from an EMBL/GenBank/DDBJ whole genome shotgun (WGS) entry which is preliminary data.</text>
</comment>
<dbReference type="GO" id="GO:0016020">
    <property type="term" value="C:membrane"/>
    <property type="evidence" value="ECO:0007669"/>
    <property type="project" value="UniProtKB-SubCell"/>
</dbReference>
<feature type="transmembrane region" description="Helical" evidence="6">
    <location>
        <begin position="230"/>
        <end position="253"/>
    </location>
</feature>
<dbReference type="PANTHER" id="PTHR46561:SF11">
    <property type="entry name" value="SERPENTINE RECEPTOR CLASS ALPHA_BETA-14"/>
    <property type="match status" value="1"/>
</dbReference>
<sequence length="370" mass="42555">MDFNHHSDETDRLLYIILIIVEVTGYIVHFLLGTYFVWHIRNITLIHANLRIVLCVKVTQYFFMAFGRIGDLINTSTEKSLYLTNFLCLIFKFNHDAGMIITMLCPLWVAAERICATMMIKTYADRTANVGIWLALGTHIFAFTLAGFGIYYDLNYHVFDLDGSTGSCQVTHLHPALIPVLWAMVGIIFTIAAVILVFLYQHNIKMKAIKLSTNLTARYQYSENVRTLRFLVPAFVGLGSLNLLAALTIPYIYIKFAQGQDVQLMYQALYLIPVGYGVYFIIYVFFKYEVLRKALKKDLAKILPCFFREKVKVRPNPEAMYGNDVDKTTDLYWKQFDNAWQKGPAEEKKQLTRSNSAMLKLSKPPRKAIK</sequence>
<dbReference type="PANTHER" id="PTHR46561">
    <property type="entry name" value="SERPENTINE RECEPTOR, CLASS AB (CLASS A-LIKE)-RELATED"/>
    <property type="match status" value="1"/>
</dbReference>
<evidence type="ECO:0000256" key="1">
    <source>
        <dbReference type="ARBA" id="ARBA00004141"/>
    </source>
</evidence>
<name>A0A7I8X3Q1_BURXY</name>
<feature type="transmembrane region" description="Helical" evidence="6">
    <location>
        <begin position="12"/>
        <end position="38"/>
    </location>
</feature>
<gene>
    <name evidence="7" type="ORF">BXYJ_LOCUS13439</name>
</gene>
<dbReference type="InterPro" id="IPR053286">
    <property type="entry name" value="Nematode_rcpt-like_srab"/>
</dbReference>
<evidence type="ECO:0000256" key="5">
    <source>
        <dbReference type="SAM" id="MobiDB-lite"/>
    </source>
</evidence>
<feature type="region of interest" description="Disordered" evidence="5">
    <location>
        <begin position="344"/>
        <end position="370"/>
    </location>
</feature>
<dbReference type="EMBL" id="CAJFCV020000006">
    <property type="protein sequence ID" value="CAG9128294.1"/>
    <property type="molecule type" value="Genomic_DNA"/>
</dbReference>
<feature type="transmembrane region" description="Helical" evidence="6">
    <location>
        <begin position="50"/>
        <end position="70"/>
    </location>
</feature>
<dbReference type="InterPro" id="IPR019408">
    <property type="entry name" value="7TM_GPCR_serpentine_rcpt_Srab"/>
</dbReference>
<feature type="transmembrane region" description="Helical" evidence="6">
    <location>
        <begin position="130"/>
        <end position="152"/>
    </location>
</feature>
<keyword evidence="2 6" id="KW-0812">Transmembrane</keyword>
<dbReference type="AlphaFoldDB" id="A0A7I8X3Q1"/>
<feature type="transmembrane region" description="Helical" evidence="6">
    <location>
        <begin position="82"/>
        <end position="109"/>
    </location>
</feature>
<feature type="transmembrane region" description="Helical" evidence="6">
    <location>
        <begin position="180"/>
        <end position="200"/>
    </location>
</feature>
<keyword evidence="3 6" id="KW-1133">Transmembrane helix</keyword>
<accession>A0A7I8X3Q1</accession>
<dbReference type="Proteomes" id="UP000582659">
    <property type="component" value="Unassembled WGS sequence"/>
</dbReference>
<feature type="transmembrane region" description="Helical" evidence="6">
    <location>
        <begin position="265"/>
        <end position="286"/>
    </location>
</feature>
<evidence type="ECO:0000313" key="8">
    <source>
        <dbReference type="Proteomes" id="UP000659654"/>
    </source>
</evidence>
<dbReference type="Pfam" id="PF10292">
    <property type="entry name" value="7TM_GPCR_Srab"/>
    <property type="match status" value="1"/>
</dbReference>
<comment type="subcellular location">
    <subcellularLocation>
        <location evidence="1">Membrane</location>
        <topology evidence="1">Multi-pass membrane protein</topology>
    </subcellularLocation>
</comment>
<dbReference type="SMR" id="A0A7I8X3Q1"/>
<dbReference type="OrthoDB" id="5779710at2759"/>